<comment type="caution">
    <text evidence="2">The sequence shown here is derived from an EMBL/GenBank/DDBJ whole genome shotgun (WGS) entry which is preliminary data.</text>
</comment>
<protein>
    <submittedName>
        <fullName evidence="2">Pilus assembly protein CpaF</fullName>
    </submittedName>
</protein>
<keyword evidence="1" id="KW-0472">Membrane</keyword>
<feature type="transmembrane region" description="Helical" evidence="1">
    <location>
        <begin position="6"/>
        <end position="24"/>
    </location>
</feature>
<dbReference type="EMBL" id="JBHTAI010000001">
    <property type="protein sequence ID" value="MFC7147262.1"/>
    <property type="molecule type" value="Genomic_DNA"/>
</dbReference>
<name>A0ABW2F287_9BACL</name>
<dbReference type="Gene3D" id="3.40.50.300">
    <property type="entry name" value="P-loop containing nucleotide triphosphate hydrolases"/>
    <property type="match status" value="1"/>
</dbReference>
<gene>
    <name evidence="2" type="ORF">ACFQMJ_01835</name>
</gene>
<proteinExistence type="predicted"/>
<keyword evidence="3" id="KW-1185">Reference proteome</keyword>
<evidence type="ECO:0000313" key="2">
    <source>
        <dbReference type="EMBL" id="MFC7147262.1"/>
    </source>
</evidence>
<dbReference type="InterPro" id="IPR027417">
    <property type="entry name" value="P-loop_NTPase"/>
</dbReference>
<dbReference type="Proteomes" id="UP001596378">
    <property type="component" value="Unassembled WGS sequence"/>
</dbReference>
<evidence type="ECO:0000313" key="3">
    <source>
        <dbReference type="Proteomes" id="UP001596378"/>
    </source>
</evidence>
<dbReference type="Gene3D" id="3.30.450.90">
    <property type="match status" value="1"/>
</dbReference>
<keyword evidence="1" id="KW-0812">Transmembrane</keyword>
<dbReference type="RefSeq" id="WP_378050543.1">
    <property type="nucleotide sequence ID" value="NZ_JBHMDN010000028.1"/>
</dbReference>
<sequence>MKLNTLLMVLTILGILLLLAILYWRAKREKPDIEQSDKLTMERLLEIVKYSLADLIKDENLAGLADEEFEAMYKRKARIQEAMQNCVYGIDSAKLIVQDLIRSVIADVLKTEEDLAEVFDFDSSYLEPRVKFEILMYFYKKEFGKDALAEMVNEYRLARERYEIEDKSQPSYLVSEEDIDAIYAEKKYELTYPVKLDLLSVLIYQKYKGFGVIDTLREMNINGFNCGTSGSILSALLNKDKKVAKAPASVWLYYNGKYIHLRFLSFHTEEELRRVVQLLCRYNNPGPLTEKRGYLVNTMYDKSRVLALRPPAAEYWAVFVRKFTLSDSSLPALIDKPYVNKAFLAINLVAYLMMGQVTCGFTGRQGAGKTVMMTAAVRYIDPRYTVRVLEMAPEMYLRELYPERNILSVQETEFVSASELQDALKKSDAAVSIVGEVATDAIAARMIQMGQVASIFTIFSHHANLAEQLVYAIRNSLVNAGGFTGNMITAEQQVIDVIRVDIHLNYTTDGRRYIERISEIVKLDVSVPYPEYDSNNPVHSMNRITKEYYTRQTDRKSFETRDILKYNLETDTYETYDWFTTELTQKMLDVMPQDKIHEFKSFILDNWRL</sequence>
<reference evidence="3" key="1">
    <citation type="journal article" date="2019" name="Int. J. Syst. Evol. Microbiol.">
        <title>The Global Catalogue of Microorganisms (GCM) 10K type strain sequencing project: providing services to taxonomists for standard genome sequencing and annotation.</title>
        <authorList>
            <consortium name="The Broad Institute Genomics Platform"/>
            <consortium name="The Broad Institute Genome Sequencing Center for Infectious Disease"/>
            <person name="Wu L."/>
            <person name="Ma J."/>
        </authorList>
    </citation>
    <scope>NUCLEOTIDE SEQUENCE [LARGE SCALE GENOMIC DNA]</scope>
    <source>
        <strain evidence="3">KCTC 12907</strain>
    </source>
</reference>
<accession>A0ABW2F287</accession>
<organism evidence="2 3">
    <name type="scientific">Cohnella cellulosilytica</name>
    <dbReference type="NCBI Taxonomy" id="986710"/>
    <lineage>
        <taxon>Bacteria</taxon>
        <taxon>Bacillati</taxon>
        <taxon>Bacillota</taxon>
        <taxon>Bacilli</taxon>
        <taxon>Bacillales</taxon>
        <taxon>Paenibacillaceae</taxon>
        <taxon>Cohnella</taxon>
    </lineage>
</organism>
<evidence type="ECO:0000256" key="1">
    <source>
        <dbReference type="SAM" id="Phobius"/>
    </source>
</evidence>
<dbReference type="SUPFAM" id="SSF52540">
    <property type="entry name" value="P-loop containing nucleoside triphosphate hydrolases"/>
    <property type="match status" value="1"/>
</dbReference>
<keyword evidence="1" id="KW-1133">Transmembrane helix</keyword>